<name>A0A4Y2QDA8_ARAVE</name>
<evidence type="ECO:0000259" key="2">
    <source>
        <dbReference type="PROSITE" id="PS50158"/>
    </source>
</evidence>
<dbReference type="Proteomes" id="UP000499080">
    <property type="component" value="Unassembled WGS sequence"/>
</dbReference>
<protein>
    <recommendedName>
        <fullName evidence="2">CCHC-type domain-containing protein</fullName>
    </recommendedName>
</protein>
<sequence>MSKRPNDCVASEEKACVVEQQKKSIYDTCQRTKEEHNQKFVSAFIKSTLESKINLKPSGVKVLNCAPSAGNGIIIRIQTPEMLDTLQKSINDHVDLKNICQARAPKGRNPQLILYDVAPTGEPREEEERNFLENLRSSNDLPCGDMKVIFRRKGRGNLQHWIITVTPEIFKNTKDEKRLHLGFGSYKFREFVDPLRCFKCHKFGHTSKNCSVTDTL</sequence>
<dbReference type="SUPFAM" id="SSF57756">
    <property type="entry name" value="Retrovirus zinc finger-like domains"/>
    <property type="match status" value="1"/>
</dbReference>
<feature type="domain" description="CCHC-type" evidence="2">
    <location>
        <begin position="196"/>
        <end position="210"/>
    </location>
</feature>
<keyword evidence="1" id="KW-0863">Zinc-finger</keyword>
<keyword evidence="1" id="KW-0479">Metal-binding</keyword>
<dbReference type="GO" id="GO:0008270">
    <property type="term" value="F:zinc ion binding"/>
    <property type="evidence" value="ECO:0007669"/>
    <property type="project" value="UniProtKB-KW"/>
</dbReference>
<dbReference type="InterPro" id="IPR036875">
    <property type="entry name" value="Znf_CCHC_sf"/>
</dbReference>
<gene>
    <name evidence="3" type="ORF">AVEN_61408_1</name>
</gene>
<dbReference type="PROSITE" id="PS50158">
    <property type="entry name" value="ZF_CCHC"/>
    <property type="match status" value="1"/>
</dbReference>
<keyword evidence="1" id="KW-0862">Zinc</keyword>
<comment type="caution">
    <text evidence="3">The sequence shown here is derived from an EMBL/GenBank/DDBJ whole genome shotgun (WGS) entry which is preliminary data.</text>
</comment>
<dbReference type="InterPro" id="IPR001878">
    <property type="entry name" value="Znf_CCHC"/>
</dbReference>
<dbReference type="OrthoDB" id="6774308at2759"/>
<organism evidence="3 4">
    <name type="scientific">Araneus ventricosus</name>
    <name type="common">Orbweaver spider</name>
    <name type="synonym">Epeira ventricosa</name>
    <dbReference type="NCBI Taxonomy" id="182803"/>
    <lineage>
        <taxon>Eukaryota</taxon>
        <taxon>Metazoa</taxon>
        <taxon>Ecdysozoa</taxon>
        <taxon>Arthropoda</taxon>
        <taxon>Chelicerata</taxon>
        <taxon>Arachnida</taxon>
        <taxon>Araneae</taxon>
        <taxon>Araneomorphae</taxon>
        <taxon>Entelegynae</taxon>
        <taxon>Araneoidea</taxon>
        <taxon>Araneidae</taxon>
        <taxon>Araneus</taxon>
    </lineage>
</organism>
<proteinExistence type="predicted"/>
<keyword evidence="4" id="KW-1185">Reference proteome</keyword>
<dbReference type="EMBL" id="BGPR01013779">
    <property type="protein sequence ID" value="GBN62175.1"/>
    <property type="molecule type" value="Genomic_DNA"/>
</dbReference>
<dbReference type="AlphaFoldDB" id="A0A4Y2QDA8"/>
<accession>A0A4Y2QDA8</accession>
<evidence type="ECO:0000313" key="4">
    <source>
        <dbReference type="Proteomes" id="UP000499080"/>
    </source>
</evidence>
<dbReference type="GO" id="GO:0003676">
    <property type="term" value="F:nucleic acid binding"/>
    <property type="evidence" value="ECO:0007669"/>
    <property type="project" value="InterPro"/>
</dbReference>
<evidence type="ECO:0000313" key="3">
    <source>
        <dbReference type="EMBL" id="GBN62175.1"/>
    </source>
</evidence>
<reference evidence="3 4" key="1">
    <citation type="journal article" date="2019" name="Sci. Rep.">
        <title>Orb-weaving spider Araneus ventricosus genome elucidates the spidroin gene catalogue.</title>
        <authorList>
            <person name="Kono N."/>
            <person name="Nakamura H."/>
            <person name="Ohtoshi R."/>
            <person name="Moran D.A.P."/>
            <person name="Shinohara A."/>
            <person name="Yoshida Y."/>
            <person name="Fujiwara M."/>
            <person name="Mori M."/>
            <person name="Tomita M."/>
            <person name="Arakawa K."/>
        </authorList>
    </citation>
    <scope>NUCLEOTIDE SEQUENCE [LARGE SCALE GENOMIC DNA]</scope>
</reference>
<evidence type="ECO:0000256" key="1">
    <source>
        <dbReference type="PROSITE-ProRule" id="PRU00047"/>
    </source>
</evidence>